<dbReference type="RefSeq" id="WP_167164761.1">
    <property type="nucleotide sequence ID" value="NZ_BAAAOO010000002.1"/>
</dbReference>
<gene>
    <name evidence="1" type="ORF">FB473_000632</name>
</gene>
<keyword evidence="2" id="KW-1185">Reference proteome</keyword>
<accession>A0ABX0SH13</accession>
<comment type="caution">
    <text evidence="1">The sequence shown here is derived from an EMBL/GenBank/DDBJ whole genome shotgun (WGS) entry which is preliminary data.</text>
</comment>
<dbReference type="InterPro" id="IPR010428">
    <property type="entry name" value="Zincin_1"/>
</dbReference>
<dbReference type="Proteomes" id="UP000749311">
    <property type="component" value="Unassembled WGS sequence"/>
</dbReference>
<evidence type="ECO:0000313" key="1">
    <source>
        <dbReference type="EMBL" id="NIH55987.1"/>
    </source>
</evidence>
<dbReference type="CDD" id="cd12954">
    <property type="entry name" value="MMP_TTHA0227_like_1"/>
    <property type="match status" value="1"/>
</dbReference>
<dbReference type="Pfam" id="PF06262">
    <property type="entry name" value="Zincin_1"/>
    <property type="match status" value="1"/>
</dbReference>
<dbReference type="EMBL" id="JAAMOZ010000001">
    <property type="protein sequence ID" value="NIH55987.1"/>
    <property type="molecule type" value="Genomic_DNA"/>
</dbReference>
<dbReference type="Gene3D" id="3.30.2010.20">
    <property type="match status" value="1"/>
</dbReference>
<evidence type="ECO:0000313" key="2">
    <source>
        <dbReference type="Proteomes" id="UP000749311"/>
    </source>
</evidence>
<organism evidence="1 2">
    <name type="scientific">Brooklawnia cerclae</name>
    <dbReference type="NCBI Taxonomy" id="349934"/>
    <lineage>
        <taxon>Bacteria</taxon>
        <taxon>Bacillati</taxon>
        <taxon>Actinomycetota</taxon>
        <taxon>Actinomycetes</taxon>
        <taxon>Propionibacteriales</taxon>
        <taxon>Propionibacteriaceae</taxon>
        <taxon>Brooklawnia</taxon>
    </lineage>
</organism>
<sequence>MPHRRDRHGRGVRGPLALPNRFTGHPMRFPGRSTAAEYFLECMTASVQRLMETCPEALVGVDIGVEDVPSSGFDWAALDRVPLAAALEATPDHPGRIVIFRRPLERRASDRADLRDLVHVTLVEQLAALTGRSMHDIDPDVDDDF</sequence>
<name>A0ABX0SH13_9ACTN</name>
<dbReference type="SUPFAM" id="SSF55486">
    <property type="entry name" value="Metalloproteases ('zincins'), catalytic domain"/>
    <property type="match status" value="1"/>
</dbReference>
<evidence type="ECO:0008006" key="3">
    <source>
        <dbReference type="Google" id="ProtNLM"/>
    </source>
</evidence>
<proteinExistence type="predicted"/>
<reference evidence="1 2" key="1">
    <citation type="submission" date="2020-02" db="EMBL/GenBank/DDBJ databases">
        <title>Sequencing the genomes of 1000 actinobacteria strains.</title>
        <authorList>
            <person name="Klenk H.-P."/>
        </authorList>
    </citation>
    <scope>NUCLEOTIDE SEQUENCE [LARGE SCALE GENOMIC DNA]</scope>
    <source>
        <strain evidence="1 2">DSM 19609</strain>
    </source>
</reference>
<dbReference type="InterPro" id="IPR038555">
    <property type="entry name" value="Zincin_1_sf"/>
</dbReference>
<protein>
    <recommendedName>
        <fullName evidence="3">Metallopeptidase family protein</fullName>
    </recommendedName>
</protein>